<accession>A0AB34IN38</accession>
<comment type="caution">
    <text evidence="3">The sequence shown here is derived from an EMBL/GenBank/DDBJ whole genome shotgun (WGS) entry which is preliminary data.</text>
</comment>
<evidence type="ECO:0000256" key="1">
    <source>
        <dbReference type="SAM" id="SignalP"/>
    </source>
</evidence>
<dbReference type="AlphaFoldDB" id="A0AB34IN38"/>
<evidence type="ECO:0000313" key="4">
    <source>
        <dbReference type="Proteomes" id="UP001515480"/>
    </source>
</evidence>
<dbReference type="Proteomes" id="UP001515480">
    <property type="component" value="Unassembled WGS sequence"/>
</dbReference>
<dbReference type="Pfam" id="PF01755">
    <property type="entry name" value="Glyco_transf_25"/>
    <property type="match status" value="1"/>
</dbReference>
<evidence type="ECO:0000259" key="2">
    <source>
        <dbReference type="Pfam" id="PF01755"/>
    </source>
</evidence>
<name>A0AB34IN38_PRYPA</name>
<gene>
    <name evidence="3" type="ORF">AB1Y20_011977</name>
</gene>
<organism evidence="3 4">
    <name type="scientific">Prymnesium parvum</name>
    <name type="common">Toxic golden alga</name>
    <dbReference type="NCBI Taxonomy" id="97485"/>
    <lineage>
        <taxon>Eukaryota</taxon>
        <taxon>Haptista</taxon>
        <taxon>Haptophyta</taxon>
        <taxon>Prymnesiophyceae</taxon>
        <taxon>Prymnesiales</taxon>
        <taxon>Prymnesiaceae</taxon>
        <taxon>Prymnesium</taxon>
    </lineage>
</organism>
<keyword evidence="1" id="KW-0732">Signal</keyword>
<sequence>MRYTILLLLVVAHDASCKLYSQGTTTPFFVISLSKKRARSVIESLRNVTTHVEHVPAVHGNVSAHEYVFHMAQYHHLMRRNTASELGCALSHVHALKRADEYCNAHGCDMAVVMEDDVSTELLPFWSTSINKLTHNLPDSWAVVQVANCCHCLSTELDTTKSYDH</sequence>
<protein>
    <recommendedName>
        <fullName evidence="2">Glycosyl transferase family 25 domain-containing protein</fullName>
    </recommendedName>
</protein>
<reference evidence="3 4" key="1">
    <citation type="journal article" date="2024" name="Science">
        <title>Giant polyketide synthase enzymes in the biosynthesis of giant marine polyether toxins.</title>
        <authorList>
            <person name="Fallon T.R."/>
            <person name="Shende V.V."/>
            <person name="Wierzbicki I.H."/>
            <person name="Pendleton A.L."/>
            <person name="Watervoot N.F."/>
            <person name="Auber R.P."/>
            <person name="Gonzalez D.J."/>
            <person name="Wisecaver J.H."/>
            <person name="Moore B.S."/>
        </authorList>
    </citation>
    <scope>NUCLEOTIDE SEQUENCE [LARGE SCALE GENOMIC DNA]</scope>
    <source>
        <strain evidence="3 4">12B1</strain>
    </source>
</reference>
<feature type="signal peptide" evidence="1">
    <location>
        <begin position="1"/>
        <end position="17"/>
    </location>
</feature>
<keyword evidence="4" id="KW-1185">Reference proteome</keyword>
<evidence type="ECO:0000313" key="3">
    <source>
        <dbReference type="EMBL" id="KAL1503495.1"/>
    </source>
</evidence>
<feature type="domain" description="Glycosyl transferase family 25" evidence="2">
    <location>
        <begin position="27"/>
        <end position="119"/>
    </location>
</feature>
<proteinExistence type="predicted"/>
<dbReference type="EMBL" id="JBGBPQ010000021">
    <property type="protein sequence ID" value="KAL1503495.1"/>
    <property type="molecule type" value="Genomic_DNA"/>
</dbReference>
<dbReference type="InterPro" id="IPR002654">
    <property type="entry name" value="Glyco_trans_25"/>
</dbReference>
<feature type="chain" id="PRO_5044286854" description="Glycosyl transferase family 25 domain-containing protein" evidence="1">
    <location>
        <begin position="18"/>
        <end position="165"/>
    </location>
</feature>